<keyword evidence="2" id="KW-1185">Reference proteome</keyword>
<reference evidence="1 2" key="1">
    <citation type="submission" date="2023-04" db="EMBL/GenBank/DDBJ databases">
        <title>Australian commercial rhizobial inoculants.</title>
        <authorList>
            <person name="Kohlmeier M.G."/>
            <person name="O'Hara G.W."/>
            <person name="Colombi E."/>
            <person name="Ramsay J.P."/>
            <person name="Terpolilli J."/>
        </authorList>
    </citation>
    <scope>NUCLEOTIDE SEQUENCE [LARGE SCALE GENOMIC DNA]</scope>
    <source>
        <strain evidence="1 2">CB627</strain>
    </source>
</reference>
<evidence type="ECO:0000313" key="2">
    <source>
        <dbReference type="Proteomes" id="UP001221546"/>
    </source>
</evidence>
<name>A0ABY8JA97_9BRAD</name>
<dbReference type="Proteomes" id="UP001221546">
    <property type="component" value="Chromosome"/>
</dbReference>
<evidence type="ECO:0008006" key="3">
    <source>
        <dbReference type="Google" id="ProtNLM"/>
    </source>
</evidence>
<accession>A0ABY8JA97</accession>
<dbReference type="RefSeq" id="WP_310885155.1">
    <property type="nucleotide sequence ID" value="NZ_CP121646.1"/>
</dbReference>
<dbReference type="EMBL" id="CP121646">
    <property type="protein sequence ID" value="WFU62482.1"/>
    <property type="molecule type" value="Genomic_DNA"/>
</dbReference>
<sequence length="176" mass="19727">MSFQLTVLKVLAGQPTGRASVAEVRRAVEILMNSGRDWTDRMKRLAEHAPDLNIFSAKFVFRDALGWEITQEGRQFLSALERAVADQRELLRSTIDPSSSEVAAQAVTDATNSIIAPRSRPELAATPQERSIQSADSMKQCCLNCHPHRGRVARHLTWQKFHRSRAASIKSTFRAE</sequence>
<protein>
    <recommendedName>
        <fullName evidence="3">Restriction system protein Mrr-like N-terminal domain-containing protein</fullName>
    </recommendedName>
</protein>
<organism evidence="1 2">
    <name type="scientific">Bradyrhizobium brasilense</name>
    <dbReference type="NCBI Taxonomy" id="1419277"/>
    <lineage>
        <taxon>Bacteria</taxon>
        <taxon>Pseudomonadati</taxon>
        <taxon>Pseudomonadota</taxon>
        <taxon>Alphaproteobacteria</taxon>
        <taxon>Hyphomicrobiales</taxon>
        <taxon>Nitrobacteraceae</taxon>
        <taxon>Bradyrhizobium</taxon>
    </lineage>
</organism>
<gene>
    <name evidence="1" type="ORF">QA636_34115</name>
</gene>
<proteinExistence type="predicted"/>
<evidence type="ECO:0000313" key="1">
    <source>
        <dbReference type="EMBL" id="WFU62482.1"/>
    </source>
</evidence>